<evidence type="ECO:0000313" key="2">
    <source>
        <dbReference type="EMBL" id="MBM3331855.1"/>
    </source>
</evidence>
<comment type="caution">
    <text evidence="2">The sequence shown here is derived from an EMBL/GenBank/DDBJ whole genome shotgun (WGS) entry which is preliminary data.</text>
</comment>
<evidence type="ECO:0000256" key="1">
    <source>
        <dbReference type="SAM" id="SignalP"/>
    </source>
</evidence>
<sequence length="202" mass="21876">MKYAFRLFSLLVLPAAFVLLTGTACDGGAAPDRAWDRGEFQPVPENQKAYSLPGGITIDSCYGYGDYIPESDVPLYMVVSNTNSGNTQVTFPAGLVFDPGDPDVQYMMLLQDFTFTANAGVTDSILVPTYFCNADLTEPDDESSYEIAGREWDKETEELLDIVASKQLNTDDAVTLAQTALTEITDDDGLTAATRTALQALP</sequence>
<name>A0A937XIT4_UNCW3</name>
<organism evidence="2 3">
    <name type="scientific">candidate division WOR-3 bacterium</name>
    <dbReference type="NCBI Taxonomy" id="2052148"/>
    <lineage>
        <taxon>Bacteria</taxon>
        <taxon>Bacteria division WOR-3</taxon>
    </lineage>
</organism>
<reference evidence="2" key="1">
    <citation type="submission" date="2019-03" db="EMBL/GenBank/DDBJ databases">
        <title>Lake Tanganyika Metagenome-Assembled Genomes (MAGs).</title>
        <authorList>
            <person name="Tran P."/>
        </authorList>
    </citation>
    <scope>NUCLEOTIDE SEQUENCE</scope>
    <source>
        <strain evidence="2">K_DeepCast_150m_m2_040</strain>
    </source>
</reference>
<dbReference type="Proteomes" id="UP000779900">
    <property type="component" value="Unassembled WGS sequence"/>
</dbReference>
<dbReference type="AlphaFoldDB" id="A0A937XIT4"/>
<feature type="signal peptide" evidence="1">
    <location>
        <begin position="1"/>
        <end position="24"/>
    </location>
</feature>
<gene>
    <name evidence="2" type="ORF">FJY68_08400</name>
</gene>
<evidence type="ECO:0000313" key="3">
    <source>
        <dbReference type="Proteomes" id="UP000779900"/>
    </source>
</evidence>
<dbReference type="EMBL" id="VGIR01000047">
    <property type="protein sequence ID" value="MBM3331855.1"/>
    <property type="molecule type" value="Genomic_DNA"/>
</dbReference>
<keyword evidence="1" id="KW-0732">Signal</keyword>
<feature type="chain" id="PRO_5036861834" evidence="1">
    <location>
        <begin position="25"/>
        <end position="202"/>
    </location>
</feature>
<accession>A0A937XIT4</accession>
<protein>
    <submittedName>
        <fullName evidence="2">Uncharacterized protein</fullName>
    </submittedName>
</protein>
<proteinExistence type="predicted"/>
<dbReference type="PROSITE" id="PS51257">
    <property type="entry name" value="PROKAR_LIPOPROTEIN"/>
    <property type="match status" value="1"/>
</dbReference>